<keyword evidence="4" id="KW-0378">Hydrolase</keyword>
<evidence type="ECO:0000256" key="2">
    <source>
        <dbReference type="ARBA" id="ARBA00013276"/>
    </source>
</evidence>
<keyword evidence="6" id="KW-1015">Disulfide bond</keyword>
<comment type="similarity">
    <text evidence="1">Belongs to the type-B carboxylesterase/lipase family.</text>
</comment>
<evidence type="ECO:0000313" key="11">
    <source>
        <dbReference type="EMBL" id="KAH9416661.1"/>
    </source>
</evidence>
<name>A0ABQ8J268_DERPT</name>
<proteinExistence type="inferred from homology"/>
<feature type="signal peptide" evidence="9">
    <location>
        <begin position="1"/>
        <end position="16"/>
    </location>
</feature>
<evidence type="ECO:0000256" key="9">
    <source>
        <dbReference type="SAM" id="SignalP"/>
    </source>
</evidence>
<evidence type="ECO:0000256" key="8">
    <source>
        <dbReference type="ARBA" id="ARBA00048484"/>
    </source>
</evidence>
<accession>A0ABQ8J268</accession>
<dbReference type="Pfam" id="PF00135">
    <property type="entry name" value="COesterase"/>
    <property type="match status" value="2"/>
</dbReference>
<evidence type="ECO:0000313" key="12">
    <source>
        <dbReference type="Proteomes" id="UP000887458"/>
    </source>
</evidence>
<dbReference type="InterPro" id="IPR029058">
    <property type="entry name" value="AB_hydrolase_fold"/>
</dbReference>
<dbReference type="EMBL" id="NJHN03000089">
    <property type="protein sequence ID" value="KAH9416661.1"/>
    <property type="molecule type" value="Genomic_DNA"/>
</dbReference>
<keyword evidence="5" id="KW-0531">Neurotransmitter degradation</keyword>
<dbReference type="PANTHER" id="PTHR43918:SF4">
    <property type="entry name" value="CARBOXYLIC ESTER HYDROLASE"/>
    <property type="match status" value="1"/>
</dbReference>
<keyword evidence="12" id="KW-1185">Reference proteome</keyword>
<comment type="catalytic activity">
    <reaction evidence="8">
        <text>acetylcholine + H2O = choline + acetate + H(+)</text>
        <dbReference type="Rhea" id="RHEA:17561"/>
        <dbReference type="ChEBI" id="CHEBI:15354"/>
        <dbReference type="ChEBI" id="CHEBI:15355"/>
        <dbReference type="ChEBI" id="CHEBI:15377"/>
        <dbReference type="ChEBI" id="CHEBI:15378"/>
        <dbReference type="ChEBI" id="CHEBI:30089"/>
        <dbReference type="EC" id="3.1.1.7"/>
    </reaction>
</comment>
<dbReference type="Proteomes" id="UP000887458">
    <property type="component" value="Unassembled WGS sequence"/>
</dbReference>
<protein>
    <recommendedName>
        <fullName evidence="2">acetylcholinesterase</fullName>
        <ecNumber evidence="2">3.1.1.7</ecNumber>
    </recommendedName>
</protein>
<evidence type="ECO:0000256" key="4">
    <source>
        <dbReference type="ARBA" id="ARBA00022801"/>
    </source>
</evidence>
<dbReference type="InterPro" id="IPR000997">
    <property type="entry name" value="Cholinesterase"/>
</dbReference>
<evidence type="ECO:0000256" key="6">
    <source>
        <dbReference type="ARBA" id="ARBA00023157"/>
    </source>
</evidence>
<dbReference type="InterPro" id="IPR002018">
    <property type="entry name" value="CarbesteraseB"/>
</dbReference>
<dbReference type="PRINTS" id="PR00878">
    <property type="entry name" value="CHOLNESTRASE"/>
</dbReference>
<organism evidence="11 12">
    <name type="scientific">Dermatophagoides pteronyssinus</name>
    <name type="common">European house dust mite</name>
    <dbReference type="NCBI Taxonomy" id="6956"/>
    <lineage>
        <taxon>Eukaryota</taxon>
        <taxon>Metazoa</taxon>
        <taxon>Ecdysozoa</taxon>
        <taxon>Arthropoda</taxon>
        <taxon>Chelicerata</taxon>
        <taxon>Arachnida</taxon>
        <taxon>Acari</taxon>
        <taxon>Acariformes</taxon>
        <taxon>Sarcoptiformes</taxon>
        <taxon>Astigmata</taxon>
        <taxon>Psoroptidia</taxon>
        <taxon>Analgoidea</taxon>
        <taxon>Pyroglyphidae</taxon>
        <taxon>Dermatophagoidinae</taxon>
        <taxon>Dermatophagoides</taxon>
    </lineage>
</organism>
<dbReference type="InterPro" id="IPR019826">
    <property type="entry name" value="Carboxylesterase_B_AS"/>
</dbReference>
<keyword evidence="9" id="KW-0732">Signal</keyword>
<evidence type="ECO:0000256" key="7">
    <source>
        <dbReference type="ARBA" id="ARBA00023180"/>
    </source>
</evidence>
<dbReference type="InterPro" id="IPR050654">
    <property type="entry name" value="AChE-related_enzymes"/>
</dbReference>
<reference evidence="11 12" key="1">
    <citation type="journal article" date="2018" name="J. Allergy Clin. Immunol.">
        <title>High-quality assembly of Dermatophagoides pteronyssinus genome and transcriptome reveals a wide range of novel allergens.</title>
        <authorList>
            <person name="Liu X.Y."/>
            <person name="Yang K.Y."/>
            <person name="Wang M.Q."/>
            <person name="Kwok J.S."/>
            <person name="Zeng X."/>
            <person name="Yang Z."/>
            <person name="Xiao X.J."/>
            <person name="Lau C.P."/>
            <person name="Li Y."/>
            <person name="Huang Z.M."/>
            <person name="Ba J.G."/>
            <person name="Yim A.K."/>
            <person name="Ouyang C.Y."/>
            <person name="Ngai S.M."/>
            <person name="Chan T.F."/>
            <person name="Leung E.L."/>
            <person name="Liu L."/>
            <person name="Liu Z.G."/>
            <person name="Tsui S.K."/>
        </authorList>
    </citation>
    <scope>NUCLEOTIDE SEQUENCE [LARGE SCALE GENOMIC DNA]</scope>
    <source>
        <strain evidence="11">Derp</strain>
    </source>
</reference>
<evidence type="ECO:0000256" key="3">
    <source>
        <dbReference type="ARBA" id="ARBA00022487"/>
    </source>
</evidence>
<dbReference type="PROSITE" id="PS00122">
    <property type="entry name" value="CARBOXYLESTERASE_B_1"/>
    <property type="match status" value="2"/>
</dbReference>
<gene>
    <name evidence="11" type="primary">CES2_2</name>
    <name evidence="11" type="ORF">DERP_015409</name>
</gene>
<dbReference type="SUPFAM" id="SSF53474">
    <property type="entry name" value="alpha/beta-Hydrolases"/>
    <property type="match status" value="2"/>
</dbReference>
<evidence type="ECO:0000259" key="10">
    <source>
        <dbReference type="Pfam" id="PF00135"/>
    </source>
</evidence>
<dbReference type="EC" id="3.1.1.7" evidence="2"/>
<reference evidence="11 12" key="2">
    <citation type="journal article" date="2022" name="Mol. Biol. Evol.">
        <title>Comparative Genomics Reveals Insights into the Divergent Evolution of Astigmatic Mites and Household Pest Adaptations.</title>
        <authorList>
            <person name="Xiong Q."/>
            <person name="Wan A.T."/>
            <person name="Liu X."/>
            <person name="Fung C.S."/>
            <person name="Xiao X."/>
            <person name="Malainual N."/>
            <person name="Hou J."/>
            <person name="Wang L."/>
            <person name="Wang M."/>
            <person name="Yang K.Y."/>
            <person name="Cui Y."/>
            <person name="Leung E.L."/>
            <person name="Nong W."/>
            <person name="Shin S.K."/>
            <person name="Au S.W."/>
            <person name="Jeong K.Y."/>
            <person name="Chew F.T."/>
            <person name="Hui J.H."/>
            <person name="Leung T.F."/>
            <person name="Tungtrongchitr A."/>
            <person name="Zhong N."/>
            <person name="Liu Z."/>
            <person name="Tsui S.K."/>
        </authorList>
    </citation>
    <scope>NUCLEOTIDE SEQUENCE [LARGE SCALE GENOMIC DNA]</scope>
    <source>
        <strain evidence="11">Derp</strain>
    </source>
</reference>
<sequence>MLRFLIIVISFYTVSGVEYAPVIQIDSGLVRGFRSQLNDNSVVDIYQGIRYVIVVTINYRLGAFGFLYDGTDNAPGNQGLHDQILALKWVQNNIVHFGGDPNRVTIFGESAGSMSISALILSPLTKGLFGKAILQSGATNAYLGSCEKNEALNKTIHLAQRLNCYEESFNSTMILECLRNTSVEDILNATKDDILNGRLMIPIYGETLMPISPNKALETKQFNPIDIMFGVNRNEGSSFVKRYFSAVQPDIKHPNMTLSKAKALIWLMMMVFEKSNQTAQKITNFYMKQLNDKSNMDDIRIIIADAFGDYHLVCPTMLFGEYFSRGLNSSINTFYSYRLILPLSNGPLSCKGWEGVCHGEDIIYLFHVPIDPKTYTKQEIQLSNDMIYSWTKFAWTGHPNSLKNLDDNQTVEWMEAINQKHKSESVSFILLHIAYSIEYAPVIQIDSGSIRGFQSKLLDNSIVNIYQGIRYGQAKRFEKSKFVEKWQGIYDAIEKRDSCPQLNIKKKKNSYTISEDCLYLSIYRPEKISDNKQLPVMVWIHGGSFITGSIFDDIYNPSYMVSMGKVIVVTINYRLGAFGFLYDGTDNAPGNQGLHDQILALKWVQNNIGHFGGDPNRVTIFGESAGSMSISALILSPLTKGLFGKAILQSGATNAYLGSCEKNEALNKTIHLAQRLNCYEEPFNSTTILECLRNTSVEDILDATKDDILNGRLMIPIYGEKLMPISPNKALETKQFNPIDIMFGVNRNEGSSFVKRFFSVIQPDIKHPNMTLSKAKALIWLMMMVFEKSDPTAKKITDFYMKQLNEKSNFDDIRIIIADVFGDYHLVCPTMLFGEYFSRGLNSSINTFYSYRLMLPLSSGPFRCKGWEDSNHYQMITNFFQTKCDQFWKPILFK</sequence>
<evidence type="ECO:0000256" key="1">
    <source>
        <dbReference type="ARBA" id="ARBA00005964"/>
    </source>
</evidence>
<dbReference type="Gene3D" id="3.40.50.1820">
    <property type="entry name" value="alpha/beta hydrolase"/>
    <property type="match status" value="2"/>
</dbReference>
<dbReference type="PANTHER" id="PTHR43918">
    <property type="entry name" value="ACETYLCHOLINESTERASE"/>
    <property type="match status" value="1"/>
</dbReference>
<keyword evidence="3" id="KW-0719">Serine esterase</keyword>
<dbReference type="PROSITE" id="PS00941">
    <property type="entry name" value="CARBOXYLESTERASE_B_2"/>
    <property type="match status" value="1"/>
</dbReference>
<dbReference type="InterPro" id="IPR019819">
    <property type="entry name" value="Carboxylesterase_B_CS"/>
</dbReference>
<evidence type="ECO:0000256" key="5">
    <source>
        <dbReference type="ARBA" id="ARBA00022867"/>
    </source>
</evidence>
<feature type="domain" description="Carboxylesterase type B" evidence="10">
    <location>
        <begin position="441"/>
        <end position="857"/>
    </location>
</feature>
<feature type="chain" id="PRO_5046190159" description="acetylcholinesterase" evidence="9">
    <location>
        <begin position="17"/>
        <end position="894"/>
    </location>
</feature>
<comment type="caution">
    <text evidence="11">The sequence shown here is derived from an EMBL/GenBank/DDBJ whole genome shotgun (WGS) entry which is preliminary data.</text>
</comment>
<feature type="domain" description="Carboxylesterase type B" evidence="10">
    <location>
        <begin position="52"/>
        <end position="421"/>
    </location>
</feature>
<keyword evidence="7" id="KW-0325">Glycoprotein</keyword>